<dbReference type="Proteomes" id="UP000026962">
    <property type="component" value="Chromosome 6"/>
</dbReference>
<organism evidence="1">
    <name type="scientific">Oryza punctata</name>
    <name type="common">Red rice</name>
    <dbReference type="NCBI Taxonomy" id="4537"/>
    <lineage>
        <taxon>Eukaryota</taxon>
        <taxon>Viridiplantae</taxon>
        <taxon>Streptophyta</taxon>
        <taxon>Embryophyta</taxon>
        <taxon>Tracheophyta</taxon>
        <taxon>Spermatophyta</taxon>
        <taxon>Magnoliopsida</taxon>
        <taxon>Liliopsida</taxon>
        <taxon>Poales</taxon>
        <taxon>Poaceae</taxon>
        <taxon>BOP clade</taxon>
        <taxon>Oryzoideae</taxon>
        <taxon>Oryzeae</taxon>
        <taxon>Oryzinae</taxon>
        <taxon>Oryza</taxon>
    </lineage>
</organism>
<reference evidence="1" key="2">
    <citation type="submission" date="2018-05" db="EMBL/GenBank/DDBJ databases">
        <title>OpunRS2 (Oryza punctata Reference Sequence Version 2).</title>
        <authorList>
            <person name="Zhang J."/>
            <person name="Kudrna D."/>
            <person name="Lee S."/>
            <person name="Talag J."/>
            <person name="Welchert J."/>
            <person name="Wing R.A."/>
        </authorList>
    </citation>
    <scope>NUCLEOTIDE SEQUENCE [LARGE SCALE GENOMIC DNA]</scope>
</reference>
<dbReference type="EnsemblPlants" id="OPUNC06G20650.2">
    <property type="protein sequence ID" value="OPUNC06G20650.2"/>
    <property type="gene ID" value="OPUNC06G20650"/>
</dbReference>
<proteinExistence type="predicted"/>
<protein>
    <submittedName>
        <fullName evidence="1">Uncharacterized protein</fullName>
    </submittedName>
</protein>
<sequence length="115" mass="12865">MARREEAAQEKEIVDRRERKRTTKMSIFEVVLGIADDDNAALLAGLGELLLAQKWSMEITRRRTIFGKDGGLAFALARSGAYMEHSARVVITELLEDVQPILARKCIVIGVFGVY</sequence>
<dbReference type="AlphaFoldDB" id="A0A0E0LE20"/>
<dbReference type="HOGENOM" id="CLU_2337269_0_0_1"/>
<dbReference type="Gramene" id="OPUNC06G20650.2">
    <property type="protein sequence ID" value="OPUNC06G20650.2"/>
    <property type="gene ID" value="OPUNC06G20650"/>
</dbReference>
<evidence type="ECO:0000313" key="2">
    <source>
        <dbReference type="Proteomes" id="UP000026962"/>
    </source>
</evidence>
<keyword evidence="2" id="KW-1185">Reference proteome</keyword>
<reference evidence="1" key="1">
    <citation type="submission" date="2015-04" db="UniProtKB">
        <authorList>
            <consortium name="EnsemblPlants"/>
        </authorList>
    </citation>
    <scope>IDENTIFICATION</scope>
</reference>
<accession>A0A0E0LE20</accession>
<name>A0A0E0LE20_ORYPU</name>
<evidence type="ECO:0000313" key="1">
    <source>
        <dbReference type="EnsemblPlants" id="OPUNC06G20650.2"/>
    </source>
</evidence>